<keyword evidence="12" id="KW-1185">Reference proteome</keyword>
<feature type="domain" description="NADH:quinone oxidoreductase/Mrp antiporter transmembrane" evidence="9">
    <location>
        <begin position="120"/>
        <end position="407"/>
    </location>
</feature>
<dbReference type="GO" id="GO:0016491">
    <property type="term" value="F:oxidoreductase activity"/>
    <property type="evidence" value="ECO:0007669"/>
    <property type="project" value="UniProtKB-KW"/>
</dbReference>
<feature type="transmembrane region" description="Helical" evidence="8">
    <location>
        <begin position="198"/>
        <end position="221"/>
    </location>
</feature>
<feature type="transmembrane region" description="Helical" evidence="8">
    <location>
        <begin position="262"/>
        <end position="283"/>
    </location>
</feature>
<dbReference type="EMBL" id="FQXE01000023">
    <property type="protein sequence ID" value="SHI39813.1"/>
    <property type="molecule type" value="Genomic_DNA"/>
</dbReference>
<feature type="transmembrane region" description="Helical" evidence="8">
    <location>
        <begin position="640"/>
        <end position="660"/>
    </location>
</feature>
<evidence type="ECO:0000256" key="6">
    <source>
        <dbReference type="ARBA" id="ARBA00023136"/>
    </source>
</evidence>
<keyword evidence="2" id="KW-1003">Cell membrane</keyword>
<evidence type="ECO:0000313" key="11">
    <source>
        <dbReference type="EMBL" id="SHI39813.1"/>
    </source>
</evidence>
<dbReference type="RefSeq" id="WP_073104216.1">
    <property type="nucleotide sequence ID" value="NZ_FQXE01000008.1"/>
</dbReference>
<reference evidence="11 12" key="1">
    <citation type="submission" date="2016-11" db="EMBL/GenBank/DDBJ databases">
        <authorList>
            <person name="Jaros S."/>
            <person name="Januszkiewicz K."/>
            <person name="Wedrychowicz H."/>
        </authorList>
    </citation>
    <scope>NUCLEOTIDE SEQUENCE [LARGE SCALE GENOMIC DNA]</scope>
    <source>
        <strain evidence="11 12">CGMCC 1.10190</strain>
    </source>
</reference>
<feature type="transmembrane region" description="Helical" evidence="8">
    <location>
        <begin position="100"/>
        <end position="117"/>
    </location>
</feature>
<feature type="transmembrane region" description="Helical" evidence="8">
    <location>
        <begin position="295"/>
        <end position="317"/>
    </location>
</feature>
<evidence type="ECO:0000256" key="1">
    <source>
        <dbReference type="ARBA" id="ARBA00004651"/>
    </source>
</evidence>
<dbReference type="InterPro" id="IPR001750">
    <property type="entry name" value="ND/Mrp_TM"/>
</dbReference>
<dbReference type="PANTHER" id="PTHR42682">
    <property type="entry name" value="HYDROGENASE-4 COMPONENT F"/>
    <property type="match status" value="1"/>
</dbReference>
<dbReference type="InterPro" id="IPR052175">
    <property type="entry name" value="ComplexI-like_HydComp"/>
</dbReference>
<feature type="transmembrane region" description="Helical" evidence="8">
    <location>
        <begin position="152"/>
        <end position="172"/>
    </location>
</feature>
<feature type="transmembrane region" description="Helical" evidence="8">
    <location>
        <begin position="6"/>
        <end position="23"/>
    </location>
</feature>
<protein>
    <submittedName>
        <fullName evidence="11">Formate hydrogenlyase subunit 3/Multisubunit Na+/H+ antiporter, MnhD subunit</fullName>
    </submittedName>
</protein>
<evidence type="ECO:0000259" key="9">
    <source>
        <dbReference type="Pfam" id="PF00361"/>
    </source>
</evidence>
<dbReference type="GO" id="GO:0016829">
    <property type="term" value="F:lyase activity"/>
    <property type="evidence" value="ECO:0007669"/>
    <property type="project" value="UniProtKB-KW"/>
</dbReference>
<sequence>MPEGLIVAFLLIIAGLLMALLRWSMPARWLISAGAAAGVVTAATTLPHGSAALILPFTLAGQTVTLSYATEALWLMGFGLMPAVLAIGLCSPIVLARPGWLVGAAMSLLGALGIYGVQDAYSFLISWELMSLGGAIMLLAERLSKDYGKAVLFMLALLEFGTVAILVAFLLLGHASGNSMDFAGFPAGAHALSSDGRILVGALLVVGFGAKLGLLPFYEWFPGAYACGSGASGAILSGVVLNAAFFALSRGLVQWLPSEGEWLFALGTGITVIGVFSAILAAFHAFQQDDWRRLLSFSTAENASIAVTVLGACLIFRENAQFDLAALAWTVALLHLAGHALAKGGLFLCADGIYRAAAGYGIVQGGWLRKAGVAFGVGALFCTMSLAAVPPQMGFVSEWFVFQTLFQGFHLGNLGGKLLLALAGAGLALTAAVALATSIKLFGVGLLGAPRQIDQAGISRRYCWCVLLLGVAVLASATGLPIWLGALDDVEFTRFGAHGALAMMNGWVLVPLTDTFAFISPSMLMIAMPLLAILPLLLLLNIRRHRIRRARVWYGGMIEDPQCAATTSLSFSNAMRTVYRLIYRPTQDTTREHRTNAYFVQKVDFHHDVAKMFDPWLFKPIQQVVWKLAGRLRALQSGDLNFYLALIGALLIVILFLTLLQ</sequence>
<evidence type="ECO:0000256" key="7">
    <source>
        <dbReference type="RuleBase" id="RU000320"/>
    </source>
</evidence>
<feature type="transmembrane region" description="Helical" evidence="8">
    <location>
        <begin position="329"/>
        <end position="350"/>
    </location>
</feature>
<name>A0A1M6AUB7_9BURK</name>
<dbReference type="STRING" id="658167.SAMN04488135_10819"/>
<gene>
    <name evidence="10" type="ORF">SAMN04488135_10819</name>
    <name evidence="11" type="ORF">SAMN04488135_12319</name>
</gene>
<proteinExistence type="predicted"/>
<evidence type="ECO:0000256" key="8">
    <source>
        <dbReference type="SAM" id="Phobius"/>
    </source>
</evidence>
<keyword evidence="5" id="KW-0560">Oxidoreductase</keyword>
<dbReference type="PANTHER" id="PTHR42682:SF3">
    <property type="entry name" value="FORMATE HYDROGENLYASE SUBUNIT 3-RELATED"/>
    <property type="match status" value="1"/>
</dbReference>
<comment type="subcellular location">
    <subcellularLocation>
        <location evidence="1">Cell membrane</location>
        <topology evidence="1">Multi-pass membrane protein</topology>
    </subcellularLocation>
    <subcellularLocation>
        <location evidence="7">Membrane</location>
        <topology evidence="7">Multi-pass membrane protein</topology>
    </subcellularLocation>
</comment>
<evidence type="ECO:0000313" key="12">
    <source>
        <dbReference type="Proteomes" id="UP000184226"/>
    </source>
</evidence>
<dbReference type="GO" id="GO:0005886">
    <property type="term" value="C:plasma membrane"/>
    <property type="evidence" value="ECO:0007669"/>
    <property type="project" value="UniProtKB-SubCell"/>
</dbReference>
<organism evidence="11 12">
    <name type="scientific">Pollutimonas bauzanensis</name>
    <dbReference type="NCBI Taxonomy" id="658167"/>
    <lineage>
        <taxon>Bacteria</taxon>
        <taxon>Pseudomonadati</taxon>
        <taxon>Pseudomonadota</taxon>
        <taxon>Betaproteobacteria</taxon>
        <taxon>Burkholderiales</taxon>
        <taxon>Alcaligenaceae</taxon>
        <taxon>Pollutimonas</taxon>
    </lineage>
</organism>
<keyword evidence="6 8" id="KW-0472">Membrane</keyword>
<keyword evidence="11" id="KW-0456">Lyase</keyword>
<feature type="transmembrane region" description="Helical" evidence="8">
    <location>
        <begin position="418"/>
        <end position="442"/>
    </location>
</feature>
<feature type="transmembrane region" description="Helical" evidence="8">
    <location>
        <begin position="35"/>
        <end position="60"/>
    </location>
</feature>
<feature type="transmembrane region" description="Helical" evidence="8">
    <location>
        <begin position="233"/>
        <end position="256"/>
    </location>
</feature>
<evidence type="ECO:0000256" key="2">
    <source>
        <dbReference type="ARBA" id="ARBA00022475"/>
    </source>
</evidence>
<feature type="transmembrane region" description="Helical" evidence="8">
    <location>
        <begin position="72"/>
        <end position="95"/>
    </location>
</feature>
<dbReference type="EMBL" id="FQXE01000008">
    <property type="protein sequence ID" value="SHI06205.1"/>
    <property type="molecule type" value="Genomic_DNA"/>
</dbReference>
<feature type="transmembrane region" description="Helical" evidence="8">
    <location>
        <begin position="371"/>
        <end position="389"/>
    </location>
</feature>
<feature type="transmembrane region" description="Helical" evidence="8">
    <location>
        <begin position="462"/>
        <end position="484"/>
    </location>
</feature>
<evidence type="ECO:0000313" key="10">
    <source>
        <dbReference type="EMBL" id="SHI06205.1"/>
    </source>
</evidence>
<dbReference type="AlphaFoldDB" id="A0A1M6AUB7"/>
<evidence type="ECO:0000256" key="5">
    <source>
        <dbReference type="ARBA" id="ARBA00023002"/>
    </source>
</evidence>
<feature type="transmembrane region" description="Helical" evidence="8">
    <location>
        <begin position="516"/>
        <end position="540"/>
    </location>
</feature>
<keyword evidence="4 8" id="KW-1133">Transmembrane helix</keyword>
<dbReference type="Pfam" id="PF00361">
    <property type="entry name" value="Proton_antipo_M"/>
    <property type="match status" value="1"/>
</dbReference>
<accession>A0A1M6AUB7</accession>
<keyword evidence="3 7" id="KW-0812">Transmembrane</keyword>
<evidence type="ECO:0000256" key="3">
    <source>
        <dbReference type="ARBA" id="ARBA00022692"/>
    </source>
</evidence>
<dbReference type="Proteomes" id="UP000184226">
    <property type="component" value="Unassembled WGS sequence"/>
</dbReference>
<feature type="transmembrane region" description="Helical" evidence="8">
    <location>
        <begin position="123"/>
        <end position="140"/>
    </location>
</feature>
<evidence type="ECO:0000256" key="4">
    <source>
        <dbReference type="ARBA" id="ARBA00022989"/>
    </source>
</evidence>